<evidence type="ECO:0000313" key="8">
    <source>
        <dbReference type="EMBL" id="OMO75248.1"/>
    </source>
</evidence>
<dbReference type="GO" id="GO:0008234">
    <property type="term" value="F:cysteine-type peptidase activity"/>
    <property type="evidence" value="ECO:0007669"/>
    <property type="project" value="UniProtKB-KW"/>
</dbReference>
<dbReference type="PANTHER" id="PTHR12411">
    <property type="entry name" value="CYSTEINE PROTEASE FAMILY C1-RELATED"/>
    <property type="match status" value="1"/>
</dbReference>
<dbReference type="EMBL" id="AWUE01019223">
    <property type="protein sequence ID" value="OMO75248.1"/>
    <property type="molecule type" value="Genomic_DNA"/>
</dbReference>
<dbReference type="InterPro" id="IPR000169">
    <property type="entry name" value="Pept_cys_AS"/>
</dbReference>
<name>A0A1R3HY35_9ROSI</name>
<dbReference type="GO" id="GO:0006508">
    <property type="term" value="P:proteolysis"/>
    <property type="evidence" value="ECO:0007669"/>
    <property type="project" value="UniProtKB-KW"/>
</dbReference>
<dbReference type="SMART" id="SM00645">
    <property type="entry name" value="Pept_C1"/>
    <property type="match status" value="1"/>
</dbReference>
<evidence type="ECO:0000256" key="2">
    <source>
        <dbReference type="ARBA" id="ARBA00022670"/>
    </source>
</evidence>
<protein>
    <recommendedName>
        <fullName evidence="7">Peptidase C1A papain C-terminal domain-containing protein</fullName>
    </recommendedName>
</protein>
<comment type="caution">
    <text evidence="8">The sequence shown here is derived from an EMBL/GenBank/DDBJ whole genome shotgun (WGS) entry which is preliminary data.</text>
</comment>
<dbReference type="InterPro" id="IPR039417">
    <property type="entry name" value="Peptidase_C1A_papain-like"/>
</dbReference>
<evidence type="ECO:0000256" key="3">
    <source>
        <dbReference type="ARBA" id="ARBA00022801"/>
    </source>
</evidence>
<dbReference type="STRING" id="93759.A0A1R3HY35"/>
<feature type="compositionally biased region" description="Basic and acidic residues" evidence="6">
    <location>
        <begin position="140"/>
        <end position="151"/>
    </location>
</feature>
<keyword evidence="2" id="KW-0645">Protease</keyword>
<dbReference type="InterPro" id="IPR038765">
    <property type="entry name" value="Papain-like_cys_pep_sf"/>
</dbReference>
<feature type="domain" description="Peptidase C1A papain C-terminal" evidence="7">
    <location>
        <begin position="49"/>
        <end position="176"/>
    </location>
</feature>
<feature type="compositionally biased region" description="Basic and acidic residues" evidence="6">
    <location>
        <begin position="158"/>
        <end position="170"/>
    </location>
</feature>
<sequence length="181" mass="19877">MGNSSYSLALNAFADLTHHEFRAARLGLSAAAIDFSRSTLQGPLVLRDIPASLDWREQGAVTQVKDQGSCGACWAFSATGAMEGINQIVTGSLVSLSEQELVDCDRSYNSGCEGGLMDYAYQFVIDNNGIDTEEDYPYQGREKSCNKDKRAGNSTTMEAHEEKKQSSRKASDWLPFVENWV</sequence>
<evidence type="ECO:0000256" key="6">
    <source>
        <dbReference type="SAM" id="MobiDB-lite"/>
    </source>
</evidence>
<dbReference type="AlphaFoldDB" id="A0A1R3HY35"/>
<dbReference type="Gene3D" id="3.90.70.10">
    <property type="entry name" value="Cysteine proteinases"/>
    <property type="match status" value="1"/>
</dbReference>
<dbReference type="PROSITE" id="PS00139">
    <property type="entry name" value="THIOL_PROTEASE_CYS"/>
    <property type="match status" value="1"/>
</dbReference>
<evidence type="ECO:0000256" key="4">
    <source>
        <dbReference type="ARBA" id="ARBA00022807"/>
    </source>
</evidence>
<dbReference type="Proteomes" id="UP000187203">
    <property type="component" value="Unassembled WGS sequence"/>
</dbReference>
<keyword evidence="5" id="KW-1015">Disulfide bond</keyword>
<dbReference type="InterPro" id="IPR013128">
    <property type="entry name" value="Peptidase_C1A"/>
</dbReference>
<keyword evidence="3" id="KW-0378">Hydrolase</keyword>
<evidence type="ECO:0000256" key="1">
    <source>
        <dbReference type="ARBA" id="ARBA00008455"/>
    </source>
</evidence>
<proteinExistence type="inferred from homology"/>
<reference evidence="9" key="1">
    <citation type="submission" date="2013-09" db="EMBL/GenBank/DDBJ databases">
        <title>Corchorus olitorius genome sequencing.</title>
        <authorList>
            <person name="Alam M."/>
            <person name="Haque M.S."/>
            <person name="Islam M.S."/>
            <person name="Emdad E.M."/>
            <person name="Islam M.M."/>
            <person name="Ahmed B."/>
            <person name="Halim A."/>
            <person name="Hossen Q.M.M."/>
            <person name="Hossain M.Z."/>
            <person name="Ahmed R."/>
            <person name="Khan M.M."/>
            <person name="Islam R."/>
            <person name="Rashid M.M."/>
            <person name="Khan S.A."/>
            <person name="Rahman M.S."/>
            <person name="Alam M."/>
            <person name="Yahiya A.S."/>
            <person name="Khan M.S."/>
            <person name="Azam M.S."/>
            <person name="Haque T."/>
            <person name="Lashkar M.Z.H."/>
            <person name="Akhand A.I."/>
            <person name="Morshed G."/>
            <person name="Roy S."/>
            <person name="Uddin K.S."/>
            <person name="Rabeya T."/>
            <person name="Hossain A.S."/>
            <person name="Chowdhury A."/>
            <person name="Snigdha A.R."/>
            <person name="Mortoza M.S."/>
            <person name="Matin S.A."/>
            <person name="Hoque S.M.E."/>
            <person name="Islam M.K."/>
            <person name="Roy D.K."/>
            <person name="Haider R."/>
            <person name="Moosa M.M."/>
            <person name="Elias S.M."/>
            <person name="Hasan A.M."/>
            <person name="Jahan S."/>
            <person name="Shafiuddin M."/>
            <person name="Mahmood N."/>
            <person name="Shommy N.S."/>
        </authorList>
    </citation>
    <scope>NUCLEOTIDE SEQUENCE [LARGE SCALE GENOMIC DNA]</scope>
    <source>
        <strain evidence="9">cv. O-4</strain>
    </source>
</reference>
<evidence type="ECO:0000259" key="7">
    <source>
        <dbReference type="SMART" id="SM00645"/>
    </source>
</evidence>
<dbReference type="Pfam" id="PF00112">
    <property type="entry name" value="Peptidase_C1"/>
    <property type="match status" value="1"/>
</dbReference>
<dbReference type="CDD" id="cd02248">
    <property type="entry name" value="Peptidase_C1A"/>
    <property type="match status" value="1"/>
</dbReference>
<keyword evidence="9" id="KW-1185">Reference proteome</keyword>
<dbReference type="OrthoDB" id="10253408at2759"/>
<comment type="similarity">
    <text evidence="1">Belongs to the peptidase C1 family.</text>
</comment>
<organism evidence="8 9">
    <name type="scientific">Corchorus olitorius</name>
    <dbReference type="NCBI Taxonomy" id="93759"/>
    <lineage>
        <taxon>Eukaryota</taxon>
        <taxon>Viridiplantae</taxon>
        <taxon>Streptophyta</taxon>
        <taxon>Embryophyta</taxon>
        <taxon>Tracheophyta</taxon>
        <taxon>Spermatophyta</taxon>
        <taxon>Magnoliopsida</taxon>
        <taxon>eudicotyledons</taxon>
        <taxon>Gunneridae</taxon>
        <taxon>Pentapetalae</taxon>
        <taxon>rosids</taxon>
        <taxon>malvids</taxon>
        <taxon>Malvales</taxon>
        <taxon>Malvaceae</taxon>
        <taxon>Grewioideae</taxon>
        <taxon>Apeibeae</taxon>
        <taxon>Corchorus</taxon>
    </lineage>
</organism>
<dbReference type="SUPFAM" id="SSF54001">
    <property type="entry name" value="Cysteine proteinases"/>
    <property type="match status" value="1"/>
</dbReference>
<accession>A0A1R3HY35</accession>
<dbReference type="InterPro" id="IPR000668">
    <property type="entry name" value="Peptidase_C1A_C"/>
</dbReference>
<evidence type="ECO:0000313" key="9">
    <source>
        <dbReference type="Proteomes" id="UP000187203"/>
    </source>
</evidence>
<evidence type="ECO:0000256" key="5">
    <source>
        <dbReference type="ARBA" id="ARBA00023157"/>
    </source>
</evidence>
<gene>
    <name evidence="8" type="ORF">COLO4_26226</name>
</gene>
<keyword evidence="4" id="KW-0788">Thiol protease</keyword>
<feature type="region of interest" description="Disordered" evidence="6">
    <location>
        <begin position="135"/>
        <end position="170"/>
    </location>
</feature>